<keyword evidence="3 4" id="KW-0732">Signal</keyword>
<dbReference type="Gene3D" id="3.40.50.2300">
    <property type="match status" value="2"/>
</dbReference>
<organism evidence="6 7">
    <name type="scientific">Microlunatus parietis</name>
    <dbReference type="NCBI Taxonomy" id="682979"/>
    <lineage>
        <taxon>Bacteria</taxon>
        <taxon>Bacillati</taxon>
        <taxon>Actinomycetota</taxon>
        <taxon>Actinomycetes</taxon>
        <taxon>Propionibacteriales</taxon>
        <taxon>Propionibacteriaceae</taxon>
        <taxon>Microlunatus</taxon>
    </lineage>
</organism>
<evidence type="ECO:0000256" key="1">
    <source>
        <dbReference type="ARBA" id="ARBA00004196"/>
    </source>
</evidence>
<name>A0A7Y9LB14_9ACTN</name>
<evidence type="ECO:0000259" key="5">
    <source>
        <dbReference type="Pfam" id="PF13407"/>
    </source>
</evidence>
<evidence type="ECO:0000313" key="6">
    <source>
        <dbReference type="EMBL" id="NYE70348.1"/>
    </source>
</evidence>
<dbReference type="Pfam" id="PF13407">
    <property type="entry name" value="Peripla_BP_4"/>
    <property type="match status" value="1"/>
</dbReference>
<dbReference type="PANTHER" id="PTHR46847:SF3">
    <property type="entry name" value="GALACTOFURANOSE-BINDING PROTEIN YTFQ"/>
    <property type="match status" value="1"/>
</dbReference>
<comment type="subcellular location">
    <subcellularLocation>
        <location evidence="1">Cell envelope</location>
    </subcellularLocation>
</comment>
<dbReference type="InterPro" id="IPR025997">
    <property type="entry name" value="SBP_2_dom"/>
</dbReference>
<keyword evidence="7" id="KW-1185">Reference proteome</keyword>
<dbReference type="InterPro" id="IPR028082">
    <property type="entry name" value="Peripla_BP_I"/>
</dbReference>
<dbReference type="EMBL" id="JACCBU010000001">
    <property type="protein sequence ID" value="NYE70348.1"/>
    <property type="molecule type" value="Genomic_DNA"/>
</dbReference>
<proteinExistence type="inferred from homology"/>
<evidence type="ECO:0000256" key="4">
    <source>
        <dbReference type="SAM" id="SignalP"/>
    </source>
</evidence>
<evidence type="ECO:0000256" key="2">
    <source>
        <dbReference type="ARBA" id="ARBA00007639"/>
    </source>
</evidence>
<dbReference type="PANTHER" id="PTHR46847">
    <property type="entry name" value="D-ALLOSE-BINDING PERIPLASMIC PROTEIN-RELATED"/>
    <property type="match status" value="1"/>
</dbReference>
<protein>
    <submittedName>
        <fullName evidence="6">Ribose transport system substrate-binding protein</fullName>
    </submittedName>
</protein>
<dbReference type="GO" id="GO:0030246">
    <property type="term" value="F:carbohydrate binding"/>
    <property type="evidence" value="ECO:0007669"/>
    <property type="project" value="UniProtKB-ARBA"/>
</dbReference>
<comment type="caution">
    <text evidence="6">The sequence shown here is derived from an EMBL/GenBank/DDBJ whole genome shotgun (WGS) entry which is preliminary data.</text>
</comment>
<evidence type="ECO:0000256" key="3">
    <source>
        <dbReference type="ARBA" id="ARBA00022729"/>
    </source>
</evidence>
<dbReference type="Proteomes" id="UP000569914">
    <property type="component" value="Unassembled WGS sequence"/>
</dbReference>
<dbReference type="AlphaFoldDB" id="A0A7Y9LB14"/>
<comment type="similarity">
    <text evidence="2">Belongs to the bacterial solute-binding protein 2 family.</text>
</comment>
<dbReference type="SUPFAM" id="SSF53822">
    <property type="entry name" value="Periplasmic binding protein-like I"/>
    <property type="match status" value="1"/>
</dbReference>
<feature type="domain" description="Periplasmic binding protein" evidence="5">
    <location>
        <begin position="53"/>
        <end position="306"/>
    </location>
</feature>
<gene>
    <name evidence="6" type="ORF">BKA15_001677</name>
</gene>
<dbReference type="CDD" id="cd06308">
    <property type="entry name" value="PBP1_sensor_kinase-like"/>
    <property type="match status" value="1"/>
</dbReference>
<feature type="signal peptide" evidence="4">
    <location>
        <begin position="1"/>
        <end position="33"/>
    </location>
</feature>
<dbReference type="RefSeq" id="WP_246322295.1">
    <property type="nucleotide sequence ID" value="NZ_JACCBU010000001.1"/>
</dbReference>
<feature type="chain" id="PRO_5031452068" evidence="4">
    <location>
        <begin position="34"/>
        <end position="340"/>
    </location>
</feature>
<dbReference type="GO" id="GO:0030313">
    <property type="term" value="C:cell envelope"/>
    <property type="evidence" value="ECO:0007669"/>
    <property type="project" value="UniProtKB-SubCell"/>
</dbReference>
<evidence type="ECO:0000313" key="7">
    <source>
        <dbReference type="Proteomes" id="UP000569914"/>
    </source>
</evidence>
<reference evidence="6 7" key="1">
    <citation type="submission" date="2020-07" db="EMBL/GenBank/DDBJ databases">
        <title>Sequencing the genomes of 1000 actinobacteria strains.</title>
        <authorList>
            <person name="Klenk H.-P."/>
        </authorList>
    </citation>
    <scope>NUCLEOTIDE SEQUENCE [LARGE SCALE GENOMIC DNA]</scope>
    <source>
        <strain evidence="6 7">DSM 22083</strain>
    </source>
</reference>
<sequence length="340" mass="35663">MINSLDIRRIRTMLAVGLASGALALFSACTVTADPGSGPQQEGNCGPDQEYAIGMSQANNAEPYREVMNSDITTAAAAVPGFKVTVADAAQDNSKQVSQVENFITQQIDLLIISPNEAKPLTAVVKKAYDAGIPVIVLDRKVEGDAYTAFIGGDNVAIGKAAGEYYAETLLPDGGKVVEISGLAGSTPAAERAQGFREGIEGNPKIEIVATQSGEWLREKGQSVMDALLKANPDIDAVYAHNDPMAEGAYLAADQAKLADKIKFTGIDALPIPSGGIKAVEQGRLQATFVYATGGREAIDLAKQILIDCKKDVPKSTTLGTEQITKENATEMYGKLGGKG</sequence>
<accession>A0A7Y9LB14</accession>